<feature type="compositionally biased region" description="Polar residues" evidence="1">
    <location>
        <begin position="9"/>
        <end position="20"/>
    </location>
</feature>
<dbReference type="GO" id="GO:0030638">
    <property type="term" value="P:polyketide metabolic process"/>
    <property type="evidence" value="ECO:0007669"/>
    <property type="project" value="InterPro"/>
</dbReference>
<dbReference type="Pfam" id="PF07366">
    <property type="entry name" value="SnoaL"/>
    <property type="match status" value="1"/>
</dbReference>
<name>A0A6I4M5E3_9ACTN</name>
<dbReference type="Gene3D" id="3.10.450.50">
    <property type="match status" value="1"/>
</dbReference>
<evidence type="ECO:0000313" key="3">
    <source>
        <dbReference type="Proteomes" id="UP000462055"/>
    </source>
</evidence>
<protein>
    <submittedName>
        <fullName evidence="2">Polyketide cyclase</fullName>
    </submittedName>
</protein>
<evidence type="ECO:0000256" key="1">
    <source>
        <dbReference type="SAM" id="MobiDB-lite"/>
    </source>
</evidence>
<organism evidence="2 3">
    <name type="scientific">Actinomadura physcomitrii</name>
    <dbReference type="NCBI Taxonomy" id="2650748"/>
    <lineage>
        <taxon>Bacteria</taxon>
        <taxon>Bacillati</taxon>
        <taxon>Actinomycetota</taxon>
        <taxon>Actinomycetes</taxon>
        <taxon>Streptosporangiales</taxon>
        <taxon>Thermomonosporaceae</taxon>
        <taxon>Actinomadura</taxon>
    </lineage>
</organism>
<dbReference type="InterPro" id="IPR032710">
    <property type="entry name" value="NTF2-like_dom_sf"/>
</dbReference>
<dbReference type="PANTHER" id="PTHR38436:SF1">
    <property type="entry name" value="ESTER CYCLASE"/>
    <property type="match status" value="1"/>
</dbReference>
<dbReference type="Proteomes" id="UP000462055">
    <property type="component" value="Unassembled WGS sequence"/>
</dbReference>
<feature type="region of interest" description="Disordered" evidence="1">
    <location>
        <begin position="1"/>
        <end position="29"/>
    </location>
</feature>
<reference evidence="2" key="1">
    <citation type="submission" date="2019-12" db="EMBL/GenBank/DDBJ databases">
        <title>Actinomadura physcomitrii sp. nov., a novel actinomycete isolated from moss [Physcomitrium sphaericum (Ludw) Fuernr].</title>
        <authorList>
            <person name="Zhuang X."/>
        </authorList>
    </citation>
    <scope>NUCLEOTIDE SEQUENCE [LARGE SCALE GENOMIC DNA]</scope>
    <source>
        <strain evidence="2">LD22</strain>
    </source>
</reference>
<comment type="caution">
    <text evidence="2">The sequence shown here is derived from an EMBL/GenBank/DDBJ whole genome shotgun (WGS) entry which is preliminary data.</text>
</comment>
<dbReference type="AlphaFoldDB" id="A0A6I4M5E3"/>
<dbReference type="PANTHER" id="PTHR38436">
    <property type="entry name" value="POLYKETIDE CYCLASE SNOAL-LIKE DOMAIN"/>
    <property type="match status" value="1"/>
</dbReference>
<dbReference type="SUPFAM" id="SSF54427">
    <property type="entry name" value="NTF2-like"/>
    <property type="match status" value="1"/>
</dbReference>
<sequence>MRRPLRYSRSATAVQSMGRSTMTTTTTAAEREANKATVLAFYEAGLNRKDFDAAARLIGDRYVQHNPRIADGIEGFRGFVDTIRAEFPDLRAEVKGLYADGDRVIAHVHGVRVPGQAGTAIVDIFRFENGKIVEHWDVMQPIPDTAANPNGMF</sequence>
<gene>
    <name evidence="2" type="ORF">F8568_009995</name>
</gene>
<dbReference type="EMBL" id="WBMS02000006">
    <property type="protein sequence ID" value="MWA00702.1"/>
    <property type="molecule type" value="Genomic_DNA"/>
</dbReference>
<evidence type="ECO:0000313" key="2">
    <source>
        <dbReference type="EMBL" id="MWA00702.1"/>
    </source>
</evidence>
<proteinExistence type="predicted"/>
<dbReference type="InterPro" id="IPR009959">
    <property type="entry name" value="Cyclase_SnoaL-like"/>
</dbReference>
<keyword evidence="3" id="KW-1185">Reference proteome</keyword>
<accession>A0A6I4M5E3</accession>